<evidence type="ECO:0000259" key="4">
    <source>
        <dbReference type="Pfam" id="PF01755"/>
    </source>
</evidence>
<evidence type="ECO:0000256" key="2">
    <source>
        <dbReference type="ARBA" id="ARBA00005222"/>
    </source>
</evidence>
<evidence type="ECO:0000313" key="6">
    <source>
        <dbReference type="Proteomes" id="UP000664731"/>
    </source>
</evidence>
<organism evidence="5 6">
    <name type="scientific">Comamonas denitrificans</name>
    <dbReference type="NCBI Taxonomy" id="117506"/>
    <lineage>
        <taxon>Bacteria</taxon>
        <taxon>Pseudomonadati</taxon>
        <taxon>Pseudomonadota</taxon>
        <taxon>Betaproteobacteria</taxon>
        <taxon>Burkholderiales</taxon>
        <taxon>Comamonadaceae</taxon>
        <taxon>Comamonas</taxon>
    </lineage>
</organism>
<dbReference type="Proteomes" id="UP000664731">
    <property type="component" value="Unassembled WGS sequence"/>
</dbReference>
<feature type="domain" description="Glycosyl transferase family 25" evidence="4">
    <location>
        <begin position="4"/>
        <end position="182"/>
    </location>
</feature>
<dbReference type="RefSeq" id="WP_207574007.1">
    <property type="nucleotide sequence ID" value="NZ_JAFNME010000002.1"/>
</dbReference>
<dbReference type="Pfam" id="PF01755">
    <property type="entry name" value="Glyco_transf_25"/>
    <property type="match status" value="1"/>
</dbReference>
<accession>A0A939GYQ6</accession>
<comment type="pathway">
    <text evidence="2">Glycan metabolism; lacto-N-neotetraose biosynthesis.</text>
</comment>
<gene>
    <name evidence="5" type="ORF">J1777_01205</name>
</gene>
<proteinExistence type="predicted"/>
<dbReference type="InterPro" id="IPR002654">
    <property type="entry name" value="Glyco_trans_25"/>
</dbReference>
<dbReference type="EMBL" id="JAFNME010000002">
    <property type="protein sequence ID" value="MBO1248456.1"/>
    <property type="molecule type" value="Genomic_DNA"/>
</dbReference>
<keyword evidence="6" id="KW-1185">Reference proteome</keyword>
<reference evidence="5" key="1">
    <citation type="submission" date="2021-03" db="EMBL/GenBank/DDBJ databases">
        <title>Comamonas denitrificans.</title>
        <authorList>
            <person name="Finster K."/>
        </authorList>
    </citation>
    <scope>NUCLEOTIDE SEQUENCE</scope>
    <source>
        <strain evidence="5">MM2021_4</strain>
    </source>
</reference>
<evidence type="ECO:0000256" key="1">
    <source>
        <dbReference type="ARBA" id="ARBA00005068"/>
    </source>
</evidence>
<dbReference type="Gene3D" id="3.90.550.10">
    <property type="entry name" value="Spore Coat Polysaccharide Biosynthesis Protein SpsA, Chain A"/>
    <property type="match status" value="1"/>
</dbReference>
<comment type="pathway">
    <text evidence="1">Bacterial outer membrane biogenesis; lipooligosaccharide biosynthesis.</text>
</comment>
<keyword evidence="3" id="KW-0448">Lipopolysaccharide biosynthesis</keyword>
<dbReference type="InterPro" id="IPR029044">
    <property type="entry name" value="Nucleotide-diphossugar_trans"/>
</dbReference>
<name>A0A939GYQ6_9BURK</name>
<comment type="caution">
    <text evidence="5">The sequence shown here is derived from an EMBL/GenBank/DDBJ whole genome shotgun (WGS) entry which is preliminary data.</text>
</comment>
<dbReference type="AlphaFoldDB" id="A0A939GYQ6"/>
<evidence type="ECO:0000256" key="3">
    <source>
        <dbReference type="ARBA" id="ARBA00022985"/>
    </source>
</evidence>
<dbReference type="CDD" id="cd06532">
    <property type="entry name" value="Glyco_transf_25"/>
    <property type="match status" value="1"/>
</dbReference>
<protein>
    <submittedName>
        <fullName evidence="5">Glycosyltransferase family 25 protein</fullName>
    </submittedName>
</protein>
<sequence>MKIETYLINLDGSTARLASAKEQLDAAGWAFKRYAAYDGRGKNIRDFTNYDDRQAKKILGRSLLNSELGCYLSHYGCVEKFLQTDADYLVVLEDDLRIDNNFSSTLQEILHYLHSQKNIEWSLINIAAKKNKISREIFRTHDYSLVRAYYFPIRGVGLVWSRQGAHDFLKMAQNPCLPVDIFFQNWLIKNGKGLSIWPPLVRPAGLDSDILGTVATERVRRKQKENRDFSFFMKKQLRLLKNNILAYINFLSFKS</sequence>
<dbReference type="GO" id="GO:0009103">
    <property type="term" value="P:lipopolysaccharide biosynthetic process"/>
    <property type="evidence" value="ECO:0007669"/>
    <property type="project" value="UniProtKB-KW"/>
</dbReference>
<evidence type="ECO:0000313" key="5">
    <source>
        <dbReference type="EMBL" id="MBO1248456.1"/>
    </source>
</evidence>